<protein>
    <submittedName>
        <fullName evidence="1">Uncharacterized protein</fullName>
    </submittedName>
</protein>
<sequence length="166" mass="17445">MVVPEAGVKYGPAMIVAVLGAVNPVFAAIAFGMVAGWLALAAVLYDEGKTLPEIRRKLIVSLGVGSVGSLFAMWMVRVTNADPLVAAMIAASIAFGGVRLIKRLLNLGAKAVVWAAEHAMSDVAAARRREMSDQAQVDALMADHTVYPVDGTKPPEAVLTDDKSED</sequence>
<gene>
    <name evidence="1" type="ORF">AB433_07645</name>
</gene>
<dbReference type="Proteomes" id="UP000035287">
    <property type="component" value="Chromosome"/>
</dbReference>
<dbReference type="AlphaFoldDB" id="A0A0G3XGX1"/>
<dbReference type="STRING" id="1348774.AB433_07645"/>
<dbReference type="KEGG" id="cna:AB433_07645"/>
<dbReference type="PATRIC" id="fig|1348774.3.peg.1603"/>
<evidence type="ECO:0000313" key="1">
    <source>
        <dbReference type="EMBL" id="AKM09886.1"/>
    </source>
</evidence>
<evidence type="ECO:0000313" key="2">
    <source>
        <dbReference type="Proteomes" id="UP000035287"/>
    </source>
</evidence>
<name>A0A0G3XGX1_9SPHN</name>
<accession>A0A0G3XGX1</accession>
<organism evidence="1 2">
    <name type="scientific">Croceicoccus naphthovorans</name>
    <dbReference type="NCBI Taxonomy" id="1348774"/>
    <lineage>
        <taxon>Bacteria</taxon>
        <taxon>Pseudomonadati</taxon>
        <taxon>Pseudomonadota</taxon>
        <taxon>Alphaproteobacteria</taxon>
        <taxon>Sphingomonadales</taxon>
        <taxon>Erythrobacteraceae</taxon>
        <taxon>Croceicoccus</taxon>
    </lineage>
</organism>
<keyword evidence="2" id="KW-1185">Reference proteome</keyword>
<reference evidence="1 2" key="1">
    <citation type="submission" date="2015-06" db="EMBL/GenBank/DDBJ databases">
        <authorList>
            <person name="Zeng Y."/>
            <person name="Huang Y."/>
        </authorList>
    </citation>
    <scope>NUCLEOTIDE SEQUENCE [LARGE SCALE GENOMIC DNA]</scope>
    <source>
        <strain evidence="1 2">PQ-2</strain>
    </source>
</reference>
<proteinExistence type="predicted"/>
<dbReference type="EMBL" id="CP011770">
    <property type="protein sequence ID" value="AKM09886.1"/>
    <property type="molecule type" value="Genomic_DNA"/>
</dbReference>